<comment type="caution">
    <text evidence="12">The sequence shown here is derived from an EMBL/GenBank/DDBJ whole genome shotgun (WGS) entry which is preliminary data.</text>
</comment>
<name>A0ABU4JQY0_9CLOT</name>
<evidence type="ECO:0000313" key="13">
    <source>
        <dbReference type="Proteomes" id="UP001281656"/>
    </source>
</evidence>
<comment type="subunit">
    <text evidence="4 10">The complex is composed of two ATP-binding proteins (PstB), two transmembrane proteins (PstC and PstA) and a solute-binding protein (PstS).</text>
</comment>
<gene>
    <name evidence="12" type="ORF">P8V03_05270</name>
</gene>
<dbReference type="PANTHER" id="PTHR30570">
    <property type="entry name" value="PERIPLASMIC PHOSPHATE BINDING COMPONENT OF PHOSPHATE ABC TRANSPORTER"/>
    <property type="match status" value="1"/>
</dbReference>
<protein>
    <recommendedName>
        <fullName evidence="10">Phosphate-binding protein</fullName>
    </recommendedName>
</protein>
<feature type="domain" description="PBP" evidence="11">
    <location>
        <begin position="35"/>
        <end position="289"/>
    </location>
</feature>
<dbReference type="PROSITE" id="PS51257">
    <property type="entry name" value="PROKAR_LIPOPROTEIN"/>
    <property type="match status" value="1"/>
</dbReference>
<dbReference type="InterPro" id="IPR024370">
    <property type="entry name" value="PBP_domain"/>
</dbReference>
<dbReference type="CDD" id="cd13653">
    <property type="entry name" value="PBP2_phosphate_like_1"/>
    <property type="match status" value="1"/>
</dbReference>
<dbReference type="Pfam" id="PF12849">
    <property type="entry name" value="PBP_like_2"/>
    <property type="match status" value="1"/>
</dbReference>
<sequence length="306" mass="32723">MKKRLGLILSLALTVGIVLTGCGNQKSVSTSSNEKASSESKIMFSGSSTMAPIISKIADTFTEKNKTWNKVEGSMPEKPIQIAVSSAGSGTGVKAALEKTSNFGLVSREVSKDEKEKMDKYKEFKIGMDALTISVNPQNSILSKKKGLTKEEIQKIFSGEAKLWSDVDPALPKNKIVIVVRDAGGGAGEVFEKSIMGDKKVSKEAVQAPSMGALGQKIMENKDAIGYASVGIVEKNAGKIVAMDVDGVTPTAENIIEGKYKIARPLLVIKNGDLTAEEKSFINYITSEEGLKVVKELGFVPVKSEK</sequence>
<evidence type="ECO:0000256" key="8">
    <source>
        <dbReference type="ARBA" id="ARBA00023139"/>
    </source>
</evidence>
<evidence type="ECO:0000313" key="12">
    <source>
        <dbReference type="EMBL" id="MDW8800563.1"/>
    </source>
</evidence>
<feature type="chain" id="PRO_5044962939" description="Phosphate-binding protein" evidence="10">
    <location>
        <begin position="21"/>
        <end position="306"/>
    </location>
</feature>
<evidence type="ECO:0000256" key="3">
    <source>
        <dbReference type="ARBA" id="ARBA00008725"/>
    </source>
</evidence>
<keyword evidence="13" id="KW-1185">Reference proteome</keyword>
<dbReference type="Gene3D" id="3.40.190.10">
    <property type="entry name" value="Periplasmic binding protein-like II"/>
    <property type="match status" value="2"/>
</dbReference>
<evidence type="ECO:0000256" key="5">
    <source>
        <dbReference type="ARBA" id="ARBA00022448"/>
    </source>
</evidence>
<evidence type="ECO:0000259" key="11">
    <source>
        <dbReference type="Pfam" id="PF12849"/>
    </source>
</evidence>
<comment type="function">
    <text evidence="1">Part of the ABC transporter complex PstSACB involved in phosphate import.</text>
</comment>
<evidence type="ECO:0000256" key="7">
    <source>
        <dbReference type="ARBA" id="ARBA00022729"/>
    </source>
</evidence>
<dbReference type="NCBIfam" id="TIGR02136">
    <property type="entry name" value="ptsS_2"/>
    <property type="match status" value="1"/>
</dbReference>
<keyword evidence="10" id="KW-0472">Membrane</keyword>
<evidence type="ECO:0000256" key="9">
    <source>
        <dbReference type="ARBA" id="ARBA00023288"/>
    </source>
</evidence>
<keyword evidence="5 10" id="KW-0813">Transport</keyword>
<keyword evidence="10" id="KW-1003">Cell membrane</keyword>
<keyword evidence="8 10" id="KW-0564">Palmitate</keyword>
<evidence type="ECO:0000256" key="10">
    <source>
        <dbReference type="RuleBase" id="RU367119"/>
    </source>
</evidence>
<comment type="function">
    <text evidence="10">Involved in the system for phosphate transport across the cytoplasmic membrane.</text>
</comment>
<comment type="subcellular location">
    <subcellularLocation>
        <location evidence="2 10">Cell membrane</location>
        <topology evidence="2 10">Lipid-anchor</topology>
    </subcellularLocation>
</comment>
<reference evidence="12 13" key="1">
    <citation type="submission" date="2023-04" db="EMBL/GenBank/DDBJ databases">
        <title>Clostridium tannerae sp. nov., isolated from the fecal material of an alpaca.</title>
        <authorList>
            <person name="Miller S."/>
            <person name="Hendry M."/>
            <person name="King J."/>
            <person name="Sankaranarayanan K."/>
            <person name="Lawson P.A."/>
        </authorList>
    </citation>
    <scope>NUCLEOTIDE SEQUENCE [LARGE SCALE GENOMIC DNA]</scope>
    <source>
        <strain evidence="12 13">A1-XYC3</strain>
    </source>
</reference>
<dbReference type="InterPro" id="IPR011862">
    <property type="entry name" value="Phos-bd"/>
</dbReference>
<evidence type="ECO:0000256" key="2">
    <source>
        <dbReference type="ARBA" id="ARBA00004193"/>
    </source>
</evidence>
<dbReference type="RefSeq" id="WP_318797052.1">
    <property type="nucleotide sequence ID" value="NZ_JARUJP010000004.1"/>
</dbReference>
<dbReference type="SUPFAM" id="SSF53850">
    <property type="entry name" value="Periplasmic binding protein-like II"/>
    <property type="match status" value="1"/>
</dbReference>
<dbReference type="Proteomes" id="UP001281656">
    <property type="component" value="Unassembled WGS sequence"/>
</dbReference>
<dbReference type="PANTHER" id="PTHR30570:SF1">
    <property type="entry name" value="PHOSPHATE-BINDING PROTEIN PSTS"/>
    <property type="match status" value="1"/>
</dbReference>
<evidence type="ECO:0000256" key="4">
    <source>
        <dbReference type="ARBA" id="ARBA00011529"/>
    </source>
</evidence>
<comment type="similarity">
    <text evidence="3 10">Belongs to the PstS family.</text>
</comment>
<dbReference type="EMBL" id="JARUJP010000004">
    <property type="protein sequence ID" value="MDW8800563.1"/>
    <property type="molecule type" value="Genomic_DNA"/>
</dbReference>
<feature type="signal peptide" evidence="10">
    <location>
        <begin position="1"/>
        <end position="20"/>
    </location>
</feature>
<keyword evidence="6 10" id="KW-0592">Phosphate transport</keyword>
<proteinExistence type="inferred from homology"/>
<organism evidence="12 13">
    <name type="scientific">Clostridium tanneri</name>
    <dbReference type="NCBI Taxonomy" id="3037988"/>
    <lineage>
        <taxon>Bacteria</taxon>
        <taxon>Bacillati</taxon>
        <taxon>Bacillota</taxon>
        <taxon>Clostridia</taxon>
        <taxon>Eubacteriales</taxon>
        <taxon>Clostridiaceae</taxon>
        <taxon>Clostridium</taxon>
    </lineage>
</organism>
<keyword evidence="7 10" id="KW-0732">Signal</keyword>
<accession>A0ABU4JQY0</accession>
<keyword evidence="9 10" id="KW-0449">Lipoprotein</keyword>
<evidence type="ECO:0000256" key="6">
    <source>
        <dbReference type="ARBA" id="ARBA00022592"/>
    </source>
</evidence>
<dbReference type="InterPro" id="IPR050811">
    <property type="entry name" value="Phosphate_ABC_transporter"/>
</dbReference>
<evidence type="ECO:0000256" key="1">
    <source>
        <dbReference type="ARBA" id="ARBA00002841"/>
    </source>
</evidence>